<sequence length="197" mass="21726">MSTRVLFDLYGVFLTRGVEDSLLHITDAVNAEVAQQFRKTYLELRPELEAGHISDERWWQQLALRSGVDNGEISEIARALESTFELNAEGLEMASKVMDAGFVTGLFANISPGLAQLARERFAWIEDFAAVIFSCDIGVCKPDAAAFDVAVESLGATAKDTVYFSPTQEFVDAARQMGIDGFVYQSPQQVFEVLDAL</sequence>
<dbReference type="GO" id="GO:0016787">
    <property type="term" value="F:hydrolase activity"/>
    <property type="evidence" value="ECO:0007669"/>
    <property type="project" value="UniProtKB-KW"/>
</dbReference>
<accession>A0A177IMI2</accession>
<reference evidence="2" key="1">
    <citation type="submission" date="2016-02" db="EMBL/GenBank/DDBJ databases">
        <authorList>
            <person name="Kaur G."/>
            <person name="Nair G.R."/>
            <person name="Mayilraj S."/>
        </authorList>
    </citation>
    <scope>NUCLEOTIDE SEQUENCE [LARGE SCALE GENOMIC DNA]</scope>
    <source>
        <strain evidence="2">GA-15</strain>
    </source>
</reference>
<proteinExistence type="predicted"/>
<dbReference type="RefSeq" id="WP_066839203.1">
    <property type="nucleotide sequence ID" value="NZ_CAQHSC010000058.1"/>
</dbReference>
<dbReference type="PANTHER" id="PTHR43611:SF3">
    <property type="entry name" value="FLAVIN MONONUCLEOTIDE HYDROLASE 1, CHLOROPLATIC"/>
    <property type="match status" value="1"/>
</dbReference>
<dbReference type="InterPro" id="IPR006439">
    <property type="entry name" value="HAD-SF_hydro_IA"/>
</dbReference>
<dbReference type="PRINTS" id="PR00413">
    <property type="entry name" value="HADHALOGNASE"/>
</dbReference>
<dbReference type="InterPro" id="IPR023198">
    <property type="entry name" value="PGP-like_dom2"/>
</dbReference>
<dbReference type="InterPro" id="IPR023214">
    <property type="entry name" value="HAD_sf"/>
</dbReference>
<evidence type="ECO:0000313" key="2">
    <source>
        <dbReference type="Proteomes" id="UP000076947"/>
    </source>
</evidence>
<protein>
    <submittedName>
        <fullName evidence="1">Hydrolase</fullName>
    </submittedName>
</protein>
<dbReference type="PANTHER" id="PTHR43611">
    <property type="entry name" value="ALPHA-D-GLUCOSE 1-PHOSPHATE PHOSPHATASE"/>
    <property type="match status" value="1"/>
</dbReference>
<dbReference type="AlphaFoldDB" id="A0A177IMI2"/>
<dbReference type="OrthoDB" id="9797415at2"/>
<name>A0A177IMI2_9CORY</name>
<dbReference type="Gene3D" id="1.10.150.240">
    <property type="entry name" value="Putative phosphatase, domain 2"/>
    <property type="match status" value="1"/>
</dbReference>
<dbReference type="Gene3D" id="3.40.50.1000">
    <property type="entry name" value="HAD superfamily/HAD-like"/>
    <property type="match status" value="1"/>
</dbReference>
<dbReference type="Pfam" id="PF00702">
    <property type="entry name" value="Hydrolase"/>
    <property type="match status" value="1"/>
</dbReference>
<dbReference type="EMBL" id="LSTQ01000010">
    <property type="protein sequence ID" value="OAH30020.1"/>
    <property type="molecule type" value="Genomic_DNA"/>
</dbReference>
<keyword evidence="1" id="KW-0378">Hydrolase</keyword>
<gene>
    <name evidence="1" type="ORF">AYJ05_09380</name>
</gene>
<dbReference type="SUPFAM" id="SSF56784">
    <property type="entry name" value="HAD-like"/>
    <property type="match status" value="1"/>
</dbReference>
<dbReference type="Proteomes" id="UP000076947">
    <property type="component" value="Unassembled WGS sequence"/>
</dbReference>
<dbReference type="InterPro" id="IPR036412">
    <property type="entry name" value="HAD-like_sf"/>
</dbReference>
<comment type="caution">
    <text evidence="1">The sequence shown here is derived from an EMBL/GenBank/DDBJ whole genome shotgun (WGS) entry which is preliminary data.</text>
</comment>
<keyword evidence="2" id="KW-1185">Reference proteome</keyword>
<organism evidence="1 2">
    <name type="scientific">Corynebacterium stationis</name>
    <dbReference type="NCBI Taxonomy" id="1705"/>
    <lineage>
        <taxon>Bacteria</taxon>
        <taxon>Bacillati</taxon>
        <taxon>Actinomycetota</taxon>
        <taxon>Actinomycetes</taxon>
        <taxon>Mycobacteriales</taxon>
        <taxon>Corynebacteriaceae</taxon>
        <taxon>Corynebacterium</taxon>
    </lineage>
</organism>
<evidence type="ECO:0000313" key="1">
    <source>
        <dbReference type="EMBL" id="OAH30020.1"/>
    </source>
</evidence>
<dbReference type="STRING" id="1705.CA21670_13235"/>